<name>A0A392SNU7_9FABA</name>
<protein>
    <submittedName>
        <fullName evidence="1">Bifunctional epoxide hydrolase 2-like</fullName>
    </submittedName>
</protein>
<evidence type="ECO:0000313" key="1">
    <source>
        <dbReference type="EMBL" id="MCI50092.1"/>
    </source>
</evidence>
<reference evidence="1 2" key="1">
    <citation type="journal article" date="2018" name="Front. Plant Sci.">
        <title>Red Clover (Trifolium pratense) and Zigzag Clover (T. medium) - A Picture of Genomic Similarities and Differences.</title>
        <authorList>
            <person name="Dluhosova J."/>
            <person name="Istvanek J."/>
            <person name="Nedelnik J."/>
            <person name="Repkova J."/>
        </authorList>
    </citation>
    <scope>NUCLEOTIDE SEQUENCE [LARGE SCALE GENOMIC DNA]</scope>
    <source>
        <strain evidence="2">cv. 10/8</strain>
        <tissue evidence="1">Leaf</tissue>
    </source>
</reference>
<keyword evidence="1" id="KW-0378">Hydrolase</keyword>
<dbReference type="SUPFAM" id="SSF53474">
    <property type="entry name" value="alpha/beta-Hydrolases"/>
    <property type="match status" value="1"/>
</dbReference>
<dbReference type="PANTHER" id="PTHR43329">
    <property type="entry name" value="EPOXIDE HYDROLASE"/>
    <property type="match status" value="1"/>
</dbReference>
<dbReference type="Proteomes" id="UP000265520">
    <property type="component" value="Unassembled WGS sequence"/>
</dbReference>
<feature type="non-terminal residue" evidence="1">
    <location>
        <position position="70"/>
    </location>
</feature>
<proteinExistence type="predicted"/>
<dbReference type="Gene3D" id="3.40.50.1820">
    <property type="entry name" value="alpha/beta hydrolase"/>
    <property type="match status" value="1"/>
</dbReference>
<dbReference type="AlphaFoldDB" id="A0A392SNU7"/>
<dbReference type="GO" id="GO:0016787">
    <property type="term" value="F:hydrolase activity"/>
    <property type="evidence" value="ECO:0007669"/>
    <property type="project" value="UniProtKB-KW"/>
</dbReference>
<dbReference type="EMBL" id="LXQA010411377">
    <property type="protein sequence ID" value="MCI50092.1"/>
    <property type="molecule type" value="Genomic_DNA"/>
</dbReference>
<evidence type="ECO:0000313" key="2">
    <source>
        <dbReference type="Proteomes" id="UP000265520"/>
    </source>
</evidence>
<keyword evidence="2" id="KW-1185">Reference proteome</keyword>
<accession>A0A392SNU7</accession>
<comment type="caution">
    <text evidence="1">The sequence shown here is derived from an EMBL/GenBank/DDBJ whole genome shotgun (WGS) entry which is preliminary data.</text>
</comment>
<organism evidence="1 2">
    <name type="scientific">Trifolium medium</name>
    <dbReference type="NCBI Taxonomy" id="97028"/>
    <lineage>
        <taxon>Eukaryota</taxon>
        <taxon>Viridiplantae</taxon>
        <taxon>Streptophyta</taxon>
        <taxon>Embryophyta</taxon>
        <taxon>Tracheophyta</taxon>
        <taxon>Spermatophyta</taxon>
        <taxon>Magnoliopsida</taxon>
        <taxon>eudicotyledons</taxon>
        <taxon>Gunneridae</taxon>
        <taxon>Pentapetalae</taxon>
        <taxon>rosids</taxon>
        <taxon>fabids</taxon>
        <taxon>Fabales</taxon>
        <taxon>Fabaceae</taxon>
        <taxon>Papilionoideae</taxon>
        <taxon>50 kb inversion clade</taxon>
        <taxon>NPAAA clade</taxon>
        <taxon>Hologalegina</taxon>
        <taxon>IRL clade</taxon>
        <taxon>Trifolieae</taxon>
        <taxon>Trifolium</taxon>
    </lineage>
</organism>
<feature type="non-terminal residue" evidence="1">
    <location>
        <position position="1"/>
    </location>
</feature>
<sequence>GDTDAPSSASSYTPLHIVGDLVGLLDALAVDRVFLVGHDWGAAMAWNPSRKPVQTMRAMMGDDYYMCRFQ</sequence>
<dbReference type="InterPro" id="IPR029058">
    <property type="entry name" value="AB_hydrolase_fold"/>
</dbReference>